<organism evidence="7 8">
    <name type="scientific">Alkaliphilus hydrothermalis</name>
    <dbReference type="NCBI Taxonomy" id="1482730"/>
    <lineage>
        <taxon>Bacteria</taxon>
        <taxon>Bacillati</taxon>
        <taxon>Bacillota</taxon>
        <taxon>Clostridia</taxon>
        <taxon>Peptostreptococcales</taxon>
        <taxon>Natronincolaceae</taxon>
        <taxon>Alkaliphilus</taxon>
    </lineage>
</organism>
<keyword evidence="2" id="KW-0169">Cobalamin biosynthesis</keyword>
<name>A0ABS2NP59_9FIRM</name>
<dbReference type="NCBIfam" id="TIGR01466">
    <property type="entry name" value="cobJ_cbiH"/>
    <property type="match status" value="1"/>
</dbReference>
<feature type="domain" description="Tetrapyrrole methylase" evidence="6">
    <location>
        <begin position="13"/>
        <end position="219"/>
    </location>
</feature>
<evidence type="ECO:0000313" key="8">
    <source>
        <dbReference type="Proteomes" id="UP001314796"/>
    </source>
</evidence>
<comment type="pathway">
    <text evidence="1">Cofactor biosynthesis; adenosylcobalamin biosynthesis.</text>
</comment>
<keyword evidence="4" id="KW-0808">Transferase</keyword>
<evidence type="ECO:0000256" key="3">
    <source>
        <dbReference type="ARBA" id="ARBA00022603"/>
    </source>
</evidence>
<evidence type="ECO:0000256" key="5">
    <source>
        <dbReference type="ARBA" id="ARBA00022691"/>
    </source>
</evidence>
<dbReference type="InterPro" id="IPR000878">
    <property type="entry name" value="4pyrrol_Mease"/>
</dbReference>
<keyword evidence="5" id="KW-0949">S-adenosyl-L-methionine</keyword>
<dbReference type="InterPro" id="IPR006363">
    <property type="entry name" value="Cbl_synth_CobJ/CibH_dom"/>
</dbReference>
<dbReference type="InterPro" id="IPR014776">
    <property type="entry name" value="4pyrrole_Mease_sub2"/>
</dbReference>
<sequence length="253" mass="27690">MDKVHNVNHKAGKVTVVGLGPGDVAYMTPVVKEAIEAADVVVGYKTYIDLIQPMLENKKVINNGMRREVERCQKAVEIAEEGHQVVLVSSGDPGIYGMAGILLEVKEEMGSNIDVDILPGITAVNAAASVLGAPLMHDFVVISLSDLLTDWEVIKRRIRCGGEGDFIVALYNPKSKGRTTQIEEAREILLQHRGEDTPVGIVRNAKRENQEMTITSLGNMLQHNIDMTTVVIIGNSNTYIKNGKMITPRGYKI</sequence>
<evidence type="ECO:0000256" key="4">
    <source>
        <dbReference type="ARBA" id="ARBA00022679"/>
    </source>
</evidence>
<evidence type="ECO:0000313" key="7">
    <source>
        <dbReference type="EMBL" id="MBM7614729.1"/>
    </source>
</evidence>
<keyword evidence="8" id="KW-1185">Reference proteome</keyword>
<dbReference type="SUPFAM" id="SSF53790">
    <property type="entry name" value="Tetrapyrrole methylase"/>
    <property type="match status" value="1"/>
</dbReference>
<accession>A0ABS2NP59</accession>
<evidence type="ECO:0000259" key="6">
    <source>
        <dbReference type="Pfam" id="PF00590"/>
    </source>
</evidence>
<dbReference type="EMBL" id="JAFBEE010000006">
    <property type="protein sequence ID" value="MBM7614729.1"/>
    <property type="molecule type" value="Genomic_DNA"/>
</dbReference>
<comment type="caution">
    <text evidence="7">The sequence shown here is derived from an EMBL/GenBank/DDBJ whole genome shotgun (WGS) entry which is preliminary data.</text>
</comment>
<dbReference type="RefSeq" id="WP_204401218.1">
    <property type="nucleotide sequence ID" value="NZ_JAFBEE010000006.1"/>
</dbReference>
<gene>
    <name evidence="7" type="ORF">JOC73_001243</name>
</gene>
<dbReference type="InterPro" id="IPR014777">
    <property type="entry name" value="4pyrrole_Mease_sub1"/>
</dbReference>
<reference evidence="7 8" key="1">
    <citation type="submission" date="2021-01" db="EMBL/GenBank/DDBJ databases">
        <title>Genomic Encyclopedia of Type Strains, Phase IV (KMG-IV): sequencing the most valuable type-strain genomes for metagenomic binning, comparative biology and taxonomic classification.</title>
        <authorList>
            <person name="Goeker M."/>
        </authorList>
    </citation>
    <scope>NUCLEOTIDE SEQUENCE [LARGE SCALE GENOMIC DNA]</scope>
    <source>
        <strain evidence="7 8">DSM 25890</strain>
    </source>
</reference>
<evidence type="ECO:0000256" key="1">
    <source>
        <dbReference type="ARBA" id="ARBA00004953"/>
    </source>
</evidence>
<dbReference type="Gene3D" id="3.40.1010.10">
    <property type="entry name" value="Cobalt-precorrin-4 Transmethylase, Domain 1"/>
    <property type="match status" value="1"/>
</dbReference>
<dbReference type="PANTHER" id="PTHR47036:SF1">
    <property type="entry name" value="COBALT-FACTOR III C(17)-METHYLTRANSFERASE-RELATED"/>
    <property type="match status" value="1"/>
</dbReference>
<dbReference type="PANTHER" id="PTHR47036">
    <property type="entry name" value="COBALT-FACTOR III C(17)-METHYLTRANSFERASE-RELATED"/>
    <property type="match status" value="1"/>
</dbReference>
<protein>
    <submittedName>
        <fullName evidence="7">Precorrin-3B C17-methyltransferase</fullName>
    </submittedName>
</protein>
<dbReference type="InterPro" id="IPR051810">
    <property type="entry name" value="Precorrin_MeTrfase"/>
</dbReference>
<proteinExistence type="predicted"/>
<dbReference type="InterPro" id="IPR035996">
    <property type="entry name" value="4pyrrol_Methylase_sf"/>
</dbReference>
<dbReference type="CDD" id="cd11646">
    <property type="entry name" value="Precorrin_3B_C17_MT"/>
    <property type="match status" value="1"/>
</dbReference>
<keyword evidence="3" id="KW-0489">Methyltransferase</keyword>
<evidence type="ECO:0000256" key="2">
    <source>
        <dbReference type="ARBA" id="ARBA00022573"/>
    </source>
</evidence>
<dbReference type="Gene3D" id="3.30.950.10">
    <property type="entry name" value="Methyltransferase, Cobalt-precorrin-4 Transmethylase, Domain 2"/>
    <property type="match status" value="1"/>
</dbReference>
<dbReference type="Proteomes" id="UP001314796">
    <property type="component" value="Unassembled WGS sequence"/>
</dbReference>
<dbReference type="Pfam" id="PF00590">
    <property type="entry name" value="TP_methylase"/>
    <property type="match status" value="1"/>
</dbReference>